<keyword evidence="3" id="KW-1185">Reference proteome</keyword>
<dbReference type="OrthoDB" id="2447334at2759"/>
<name>A0A9N9JPM9_9GLOM</name>
<dbReference type="EMBL" id="CAJVPY010025601">
    <property type="protein sequence ID" value="CAG8788497.1"/>
    <property type="molecule type" value="Genomic_DNA"/>
</dbReference>
<feature type="non-terminal residue" evidence="2">
    <location>
        <position position="634"/>
    </location>
</feature>
<dbReference type="Proteomes" id="UP000789405">
    <property type="component" value="Unassembled WGS sequence"/>
</dbReference>
<evidence type="ECO:0000313" key="3">
    <source>
        <dbReference type="Proteomes" id="UP000789405"/>
    </source>
</evidence>
<proteinExistence type="predicted"/>
<feature type="compositionally biased region" description="Polar residues" evidence="1">
    <location>
        <begin position="222"/>
        <end position="252"/>
    </location>
</feature>
<comment type="caution">
    <text evidence="2">The sequence shown here is derived from an EMBL/GenBank/DDBJ whole genome shotgun (WGS) entry which is preliminary data.</text>
</comment>
<reference evidence="2" key="1">
    <citation type="submission" date="2021-06" db="EMBL/GenBank/DDBJ databases">
        <authorList>
            <person name="Kallberg Y."/>
            <person name="Tangrot J."/>
            <person name="Rosling A."/>
        </authorList>
    </citation>
    <scope>NUCLEOTIDE SEQUENCE</scope>
    <source>
        <strain evidence="2">MA453B</strain>
    </source>
</reference>
<protein>
    <submittedName>
        <fullName evidence="2">4999_t:CDS:1</fullName>
    </submittedName>
</protein>
<feature type="region of interest" description="Disordered" evidence="1">
    <location>
        <begin position="192"/>
        <end position="252"/>
    </location>
</feature>
<evidence type="ECO:0000256" key="1">
    <source>
        <dbReference type="SAM" id="MobiDB-lite"/>
    </source>
</evidence>
<organism evidence="2 3">
    <name type="scientific">Dentiscutata erythropus</name>
    <dbReference type="NCBI Taxonomy" id="1348616"/>
    <lineage>
        <taxon>Eukaryota</taxon>
        <taxon>Fungi</taxon>
        <taxon>Fungi incertae sedis</taxon>
        <taxon>Mucoromycota</taxon>
        <taxon>Glomeromycotina</taxon>
        <taxon>Glomeromycetes</taxon>
        <taxon>Diversisporales</taxon>
        <taxon>Gigasporaceae</taxon>
        <taxon>Dentiscutata</taxon>
    </lineage>
</organism>
<sequence>MTKSLTPEIEKQLSYPKYWERDSTLWGSVADWDLYFINEMPGSTCDVAHKTLASELETLLNHFSENSREWCKAKAIRKQLKAFFCLPEVGSMLWSGPKSHYSQKIPSNTITSAIWKEHQEAILRATVENKINESINKRKIEDVARNATSATAKACYAPSGYKIPKRPRIDYKNLDHNVDDDNDEENIDLLEQSTSETSPMQSTSETSSMQSTSETSPMQSTNETSPMQSTSETSPMQSTSETSPMQSTNETSPIENYLKKFEEAYLELDLNHMWLLKSGRKVEEVIYQFARNLPEESYLHSFIVNDIDVATKSLFSDEEWKEITTSVVKDKPKLENSLVNLLKKYTVDDVERLRDVLFEPFMPDGCKYDRKHHFDLDFINGSYRGILRLWEMEENPINDSLLEGWYEMNMWSRVIDPAFDNLNIDLVRGEGMSHASSDRKNLTRATNDRKKLGRKGDGVFRLRKDRLEFGAIEAGRKWEGKSGTKYMTDSLKICKMLKDMLNQLAIECGMKEDLVRKLQVVGILNGANRIQVMTVDLPKGYITRIQRRKVYEIAGRLSKSKPLAFALKEVLCAKSIIMQTFDIINKKDDVDPEIFLDDSDDQNGYYTPPRTVISKTFVTPKKEGIKDVINEKEK</sequence>
<accession>A0A9N9JPM9</accession>
<gene>
    <name evidence="2" type="ORF">DERYTH_LOCUS20919</name>
</gene>
<evidence type="ECO:0000313" key="2">
    <source>
        <dbReference type="EMBL" id="CAG8788497.1"/>
    </source>
</evidence>
<feature type="compositionally biased region" description="Low complexity" evidence="1">
    <location>
        <begin position="192"/>
        <end position="221"/>
    </location>
</feature>
<dbReference type="AlphaFoldDB" id="A0A9N9JPM9"/>